<sequence length="196" mass="21924">MDEAWELFGGTPEMNVASGNCLIDEDVKCWSLYIAGGLLQRMPVNDQVTWDVVMRGSHGFIRELDPKNADVTQVSFGGFTEKVSAEELANFLEYAVGTIYRCRLKTSWTPPDSYPDYKIIDAVDSLLPLKDSYNRAVPHAFVHFAVSDAAKRAIDAAERCELILNGHHLRAILGSMGSSFHVSRRRTMDPIKFPNL</sequence>
<evidence type="ECO:0000313" key="4">
    <source>
        <dbReference type="Proteomes" id="UP000243459"/>
    </source>
</evidence>
<evidence type="ECO:0000259" key="2">
    <source>
        <dbReference type="PROSITE" id="PS50102"/>
    </source>
</evidence>
<dbReference type="AlphaFoldDB" id="A0A5P1ET30"/>
<dbReference type="InterPro" id="IPR035979">
    <property type="entry name" value="RBD_domain_sf"/>
</dbReference>
<protein>
    <recommendedName>
        <fullName evidence="2">RRM domain-containing protein</fullName>
    </recommendedName>
</protein>
<accession>A0A5P1ET30</accession>
<dbReference type="SUPFAM" id="SSF54928">
    <property type="entry name" value="RNA-binding domain, RBD"/>
    <property type="match status" value="1"/>
</dbReference>
<evidence type="ECO:0000256" key="1">
    <source>
        <dbReference type="PROSITE-ProRule" id="PRU00176"/>
    </source>
</evidence>
<dbReference type="InterPro" id="IPR000504">
    <property type="entry name" value="RRM_dom"/>
</dbReference>
<dbReference type="InterPro" id="IPR057298">
    <property type="entry name" value="RDR6-like_RBD"/>
</dbReference>
<keyword evidence="1" id="KW-0694">RNA-binding</keyword>
<dbReference type="GO" id="GO:0003723">
    <property type="term" value="F:RNA binding"/>
    <property type="evidence" value="ECO:0007669"/>
    <property type="project" value="UniProtKB-UniRule"/>
</dbReference>
<reference evidence="4" key="1">
    <citation type="journal article" date="2017" name="Nat. Commun.">
        <title>The asparagus genome sheds light on the origin and evolution of a young Y chromosome.</title>
        <authorList>
            <person name="Harkess A."/>
            <person name="Zhou J."/>
            <person name="Xu C."/>
            <person name="Bowers J.E."/>
            <person name="Van der Hulst R."/>
            <person name="Ayyampalayam S."/>
            <person name="Mercati F."/>
            <person name="Riccardi P."/>
            <person name="McKain M.R."/>
            <person name="Kakrana A."/>
            <person name="Tang H."/>
            <person name="Ray J."/>
            <person name="Groenendijk J."/>
            <person name="Arikit S."/>
            <person name="Mathioni S.M."/>
            <person name="Nakano M."/>
            <person name="Shan H."/>
            <person name="Telgmann-Rauber A."/>
            <person name="Kanno A."/>
            <person name="Yue Z."/>
            <person name="Chen H."/>
            <person name="Li W."/>
            <person name="Chen Y."/>
            <person name="Xu X."/>
            <person name="Zhang Y."/>
            <person name="Luo S."/>
            <person name="Chen H."/>
            <person name="Gao J."/>
            <person name="Mao Z."/>
            <person name="Pires J.C."/>
            <person name="Luo M."/>
            <person name="Kudrna D."/>
            <person name="Wing R.A."/>
            <person name="Meyers B.C."/>
            <person name="Yi K."/>
            <person name="Kong H."/>
            <person name="Lavrijsen P."/>
            <person name="Sunseri F."/>
            <person name="Falavigna A."/>
            <person name="Ye Y."/>
            <person name="Leebens-Mack J.H."/>
            <person name="Chen G."/>
        </authorList>
    </citation>
    <scope>NUCLEOTIDE SEQUENCE [LARGE SCALE GENOMIC DNA]</scope>
    <source>
        <strain evidence="4">cv. DH0086</strain>
    </source>
</reference>
<feature type="domain" description="RRM" evidence="2">
    <location>
        <begin position="72"/>
        <end position="187"/>
    </location>
</feature>
<dbReference type="EMBL" id="CM007385">
    <property type="protein sequence ID" value="ONK68823.1"/>
    <property type="molecule type" value="Genomic_DNA"/>
</dbReference>
<dbReference type="CDD" id="cd00590">
    <property type="entry name" value="RRM_SF"/>
    <property type="match status" value="1"/>
</dbReference>
<organism evidence="3 4">
    <name type="scientific">Asparagus officinalis</name>
    <name type="common">Garden asparagus</name>
    <dbReference type="NCBI Taxonomy" id="4686"/>
    <lineage>
        <taxon>Eukaryota</taxon>
        <taxon>Viridiplantae</taxon>
        <taxon>Streptophyta</taxon>
        <taxon>Embryophyta</taxon>
        <taxon>Tracheophyta</taxon>
        <taxon>Spermatophyta</taxon>
        <taxon>Magnoliopsida</taxon>
        <taxon>Liliopsida</taxon>
        <taxon>Asparagales</taxon>
        <taxon>Asparagaceae</taxon>
        <taxon>Asparagoideae</taxon>
        <taxon>Asparagus</taxon>
    </lineage>
</organism>
<dbReference type="Gramene" id="ONK68823">
    <property type="protein sequence ID" value="ONK68823"/>
    <property type="gene ID" value="A4U43_C05F16390"/>
</dbReference>
<dbReference type="PROSITE" id="PS50102">
    <property type="entry name" value="RRM"/>
    <property type="match status" value="1"/>
</dbReference>
<dbReference type="Proteomes" id="UP000243459">
    <property type="component" value="Chromosome 5"/>
</dbReference>
<proteinExistence type="predicted"/>
<name>A0A5P1ET30_ASPOF</name>
<keyword evidence="4" id="KW-1185">Reference proteome</keyword>
<evidence type="ECO:0000313" key="3">
    <source>
        <dbReference type="EMBL" id="ONK68823.1"/>
    </source>
</evidence>
<gene>
    <name evidence="3" type="ORF">A4U43_C05F16390</name>
</gene>
<dbReference type="Pfam" id="PF24572">
    <property type="entry name" value="RBD_RDR6"/>
    <property type="match status" value="1"/>
</dbReference>